<name>A0A1V9X0Z6_9ACAR</name>
<dbReference type="EMBL" id="MNPL01029970">
    <property type="protein sequence ID" value="OQR67076.1"/>
    <property type="molecule type" value="Genomic_DNA"/>
</dbReference>
<feature type="region of interest" description="Disordered" evidence="1">
    <location>
        <begin position="31"/>
        <end position="68"/>
    </location>
</feature>
<gene>
    <name evidence="2" type="ORF">BIW11_13739</name>
</gene>
<dbReference type="AlphaFoldDB" id="A0A1V9X0Z6"/>
<dbReference type="Proteomes" id="UP000192247">
    <property type="component" value="Unassembled WGS sequence"/>
</dbReference>
<evidence type="ECO:0000256" key="1">
    <source>
        <dbReference type="SAM" id="MobiDB-lite"/>
    </source>
</evidence>
<accession>A0A1V9X0Z6</accession>
<evidence type="ECO:0000313" key="2">
    <source>
        <dbReference type="EMBL" id="OQR67076.1"/>
    </source>
</evidence>
<keyword evidence="3" id="KW-1185">Reference proteome</keyword>
<comment type="caution">
    <text evidence="2">The sequence shown here is derived from an EMBL/GenBank/DDBJ whole genome shotgun (WGS) entry which is preliminary data.</text>
</comment>
<feature type="region of interest" description="Disordered" evidence="1">
    <location>
        <begin position="89"/>
        <end position="115"/>
    </location>
</feature>
<protein>
    <submittedName>
        <fullName evidence="2">Uncharacterized protein</fullName>
    </submittedName>
</protein>
<feature type="compositionally biased region" description="Basic and acidic residues" evidence="1">
    <location>
        <begin position="48"/>
        <end position="63"/>
    </location>
</feature>
<proteinExistence type="predicted"/>
<reference evidence="2 3" key="1">
    <citation type="journal article" date="2017" name="Gigascience">
        <title>Draft genome of the honey bee ectoparasitic mite, Tropilaelaps mercedesae, is shaped by the parasitic life history.</title>
        <authorList>
            <person name="Dong X."/>
            <person name="Armstrong S.D."/>
            <person name="Xia D."/>
            <person name="Makepeace B.L."/>
            <person name="Darby A.C."/>
            <person name="Kadowaki T."/>
        </authorList>
    </citation>
    <scope>NUCLEOTIDE SEQUENCE [LARGE SCALE GENOMIC DNA]</scope>
    <source>
        <strain evidence="2">Wuxi-XJTLU</strain>
    </source>
</reference>
<dbReference type="InParanoid" id="A0A1V9X0Z6"/>
<organism evidence="2 3">
    <name type="scientific">Tropilaelaps mercedesae</name>
    <dbReference type="NCBI Taxonomy" id="418985"/>
    <lineage>
        <taxon>Eukaryota</taxon>
        <taxon>Metazoa</taxon>
        <taxon>Ecdysozoa</taxon>
        <taxon>Arthropoda</taxon>
        <taxon>Chelicerata</taxon>
        <taxon>Arachnida</taxon>
        <taxon>Acari</taxon>
        <taxon>Parasitiformes</taxon>
        <taxon>Mesostigmata</taxon>
        <taxon>Gamasina</taxon>
        <taxon>Dermanyssoidea</taxon>
        <taxon>Laelapidae</taxon>
        <taxon>Tropilaelaps</taxon>
    </lineage>
</organism>
<sequence length="115" mass="13447">MTYGLGYVVLCRLSPHYKKTMNPPLEKIEILTKETHENNRTMQSEDNDEKHSRDEPDEGHEINCDQVSAIRQREEKKVTYGNCIERIEKLDGDSDDTMDMQPVFTEDLSELKKDK</sequence>
<evidence type="ECO:0000313" key="3">
    <source>
        <dbReference type="Proteomes" id="UP000192247"/>
    </source>
</evidence>